<sequence length="167" mass="17203">MSTRDAPLPVAPRVDGAAPRVLVVCAPYNKDVVEGLAAGAARILTQAGAAHDRIDVAGALELPQAIRLALRARGGHYDAYVALGCVIRGDTDHYDHVCREAMRGLMDVALQYGVPVGNGLLTVHTEQQAVERAGADGFNKGAEAAVAALGLVQAARRLDAAASGNAS</sequence>
<comment type="catalytic activity">
    <reaction evidence="6 7">
        <text>(2S)-2-hydroxy-3-oxobutyl phosphate + 5-amino-6-(D-ribitylamino)uracil = 6,7-dimethyl-8-(1-D-ribityl)lumazine + phosphate + 2 H2O + H(+)</text>
        <dbReference type="Rhea" id="RHEA:26152"/>
        <dbReference type="ChEBI" id="CHEBI:15377"/>
        <dbReference type="ChEBI" id="CHEBI:15378"/>
        <dbReference type="ChEBI" id="CHEBI:15934"/>
        <dbReference type="ChEBI" id="CHEBI:43474"/>
        <dbReference type="ChEBI" id="CHEBI:58201"/>
        <dbReference type="ChEBI" id="CHEBI:58830"/>
        <dbReference type="EC" id="2.5.1.78"/>
    </reaction>
</comment>
<name>A0A0D6P8N9_9PROT</name>
<feature type="binding site" evidence="7">
    <location>
        <position position="132"/>
    </location>
    <ligand>
        <name>(2S)-2-hydroxy-3-oxobutyl phosphate</name>
        <dbReference type="ChEBI" id="CHEBI:58830"/>
    </ligand>
</feature>
<evidence type="ECO:0000256" key="7">
    <source>
        <dbReference type="HAMAP-Rule" id="MF_00178"/>
    </source>
</evidence>
<dbReference type="HAMAP" id="MF_00178">
    <property type="entry name" value="Lumazine_synth"/>
    <property type="match status" value="1"/>
</dbReference>
<dbReference type="RefSeq" id="WP_048862427.1">
    <property type="nucleotide sequence ID" value="NZ_BANB01000591.1"/>
</dbReference>
<dbReference type="UniPathway" id="UPA00275">
    <property type="reaction ID" value="UER00404"/>
</dbReference>
<dbReference type="CDD" id="cd09209">
    <property type="entry name" value="Lumazine_synthase-I"/>
    <property type="match status" value="1"/>
</dbReference>
<evidence type="ECO:0000256" key="5">
    <source>
        <dbReference type="ARBA" id="ARBA00022679"/>
    </source>
</evidence>
<keyword evidence="4 7" id="KW-0686">Riboflavin biosynthesis</keyword>
<dbReference type="NCBIfam" id="TIGR00114">
    <property type="entry name" value="lumazine-synth"/>
    <property type="match status" value="1"/>
</dbReference>
<dbReference type="InterPro" id="IPR034964">
    <property type="entry name" value="LS"/>
</dbReference>
<dbReference type="GO" id="GO:0005829">
    <property type="term" value="C:cytosol"/>
    <property type="evidence" value="ECO:0007669"/>
    <property type="project" value="TreeGrafter"/>
</dbReference>
<protein>
    <recommendedName>
        <fullName evidence="3 7">6,7-dimethyl-8-ribityllumazine synthase</fullName>
        <shortName evidence="7">DMRL synthase</shortName>
        <shortName evidence="7">LS</shortName>
        <shortName evidence="7">Lumazine synthase</shortName>
        <ecNumber evidence="3 7">2.5.1.78</ecNumber>
    </recommendedName>
</protein>
<feature type="binding site" evidence="7">
    <location>
        <position position="28"/>
    </location>
    <ligand>
        <name>5-amino-6-(D-ribitylamino)uracil</name>
        <dbReference type="ChEBI" id="CHEBI:15934"/>
    </ligand>
</feature>
<comment type="similarity">
    <text evidence="2 7">Belongs to the DMRL synthase family.</text>
</comment>
<feature type="active site" description="Proton donor" evidence="7">
    <location>
        <position position="93"/>
    </location>
</feature>
<feature type="binding site" evidence="7">
    <location>
        <begin position="85"/>
        <end position="87"/>
    </location>
    <ligand>
        <name>5-amino-6-(D-ribitylamino)uracil</name>
        <dbReference type="ChEBI" id="CHEBI:15934"/>
    </ligand>
</feature>
<dbReference type="InterPro" id="IPR002180">
    <property type="entry name" value="LS/RS"/>
</dbReference>
<dbReference type="Proteomes" id="UP000032680">
    <property type="component" value="Unassembled WGS sequence"/>
</dbReference>
<accession>A0A0D6P8N9</accession>
<gene>
    <name evidence="7" type="primary">ribH</name>
    <name evidence="8" type="ORF">Asru_0591_04</name>
</gene>
<evidence type="ECO:0000313" key="8">
    <source>
        <dbReference type="EMBL" id="GAN78047.1"/>
    </source>
</evidence>
<dbReference type="Pfam" id="PF00885">
    <property type="entry name" value="DMRL_synthase"/>
    <property type="match status" value="1"/>
</dbReference>
<dbReference type="EMBL" id="BANB01000591">
    <property type="protein sequence ID" value="GAN78047.1"/>
    <property type="molecule type" value="Genomic_DNA"/>
</dbReference>
<evidence type="ECO:0000256" key="2">
    <source>
        <dbReference type="ARBA" id="ARBA00007424"/>
    </source>
</evidence>
<reference evidence="8 9" key="1">
    <citation type="submission" date="2012-11" db="EMBL/GenBank/DDBJ databases">
        <title>Whole genome sequence of Acidisphaera rubrifaciens HS-AP3.</title>
        <authorList>
            <person name="Azuma Y."/>
            <person name="Higashiura N."/>
            <person name="Hirakawa H."/>
            <person name="Matsushita K."/>
        </authorList>
    </citation>
    <scope>NUCLEOTIDE SEQUENCE [LARGE SCALE GENOMIC DNA]</scope>
    <source>
        <strain evidence="8 9">HS-AP3</strain>
    </source>
</reference>
<dbReference type="PANTHER" id="PTHR21058:SF0">
    <property type="entry name" value="6,7-DIMETHYL-8-RIBITYLLUMAZINE SYNTHASE"/>
    <property type="match status" value="1"/>
</dbReference>
<dbReference type="GO" id="GO:0000906">
    <property type="term" value="F:6,7-dimethyl-8-ribityllumazine synthase activity"/>
    <property type="evidence" value="ECO:0007669"/>
    <property type="project" value="UniProtKB-UniRule"/>
</dbReference>
<dbReference type="PANTHER" id="PTHR21058">
    <property type="entry name" value="6,7-DIMETHYL-8-RIBITYLLUMAZINE SYNTHASE DMRL SYNTHASE LUMAZINE SYNTHASE"/>
    <property type="match status" value="1"/>
</dbReference>
<comment type="caution">
    <text evidence="8">The sequence shown here is derived from an EMBL/GenBank/DDBJ whole genome shotgun (WGS) entry which is preliminary data.</text>
</comment>
<feature type="binding site" evidence="7">
    <location>
        <begin position="59"/>
        <end position="61"/>
    </location>
    <ligand>
        <name>5-amino-6-(D-ribitylamino)uracil</name>
        <dbReference type="ChEBI" id="CHEBI:15934"/>
    </ligand>
</feature>
<evidence type="ECO:0000256" key="6">
    <source>
        <dbReference type="ARBA" id="ARBA00048785"/>
    </source>
</evidence>
<evidence type="ECO:0000313" key="9">
    <source>
        <dbReference type="Proteomes" id="UP000032680"/>
    </source>
</evidence>
<dbReference type="EC" id="2.5.1.78" evidence="3 7"/>
<feature type="binding site" evidence="7">
    <location>
        <begin position="90"/>
        <end position="91"/>
    </location>
    <ligand>
        <name>(2S)-2-hydroxy-3-oxobutyl phosphate</name>
        <dbReference type="ChEBI" id="CHEBI:58830"/>
    </ligand>
</feature>
<comment type="function">
    <text evidence="7">Catalyzes the formation of 6,7-dimethyl-8-ribityllumazine by condensation of 5-amino-6-(D-ribitylamino)uracil with 3,4-dihydroxy-2-butanone 4-phosphate. This is the penultimate step in the biosynthesis of riboflavin.</text>
</comment>
<proteinExistence type="inferred from homology"/>
<evidence type="ECO:0000256" key="1">
    <source>
        <dbReference type="ARBA" id="ARBA00004917"/>
    </source>
</evidence>
<comment type="pathway">
    <text evidence="1 7">Cofactor biosynthesis; riboflavin biosynthesis; riboflavin from 2-hydroxy-3-oxobutyl phosphate and 5-amino-6-(D-ribitylamino)uracil: step 1/2.</text>
</comment>
<dbReference type="OrthoDB" id="9809709at2"/>
<dbReference type="GO" id="GO:0009231">
    <property type="term" value="P:riboflavin biosynthetic process"/>
    <property type="evidence" value="ECO:0007669"/>
    <property type="project" value="UniProtKB-UniRule"/>
</dbReference>
<feature type="binding site" evidence="7">
    <location>
        <position position="118"/>
    </location>
    <ligand>
        <name>5-amino-6-(D-ribitylamino)uracil</name>
        <dbReference type="ChEBI" id="CHEBI:15934"/>
    </ligand>
</feature>
<keyword evidence="5 7" id="KW-0808">Transferase</keyword>
<dbReference type="AlphaFoldDB" id="A0A0D6P8N9"/>
<evidence type="ECO:0000256" key="3">
    <source>
        <dbReference type="ARBA" id="ARBA00012664"/>
    </source>
</evidence>
<keyword evidence="9" id="KW-1185">Reference proteome</keyword>
<dbReference type="InterPro" id="IPR036467">
    <property type="entry name" value="LS/RS_sf"/>
</dbReference>
<dbReference type="SUPFAM" id="SSF52121">
    <property type="entry name" value="Lumazine synthase"/>
    <property type="match status" value="1"/>
</dbReference>
<dbReference type="GO" id="GO:0009349">
    <property type="term" value="C:riboflavin synthase complex"/>
    <property type="evidence" value="ECO:0007669"/>
    <property type="project" value="UniProtKB-UniRule"/>
</dbReference>
<evidence type="ECO:0000256" key="4">
    <source>
        <dbReference type="ARBA" id="ARBA00022619"/>
    </source>
</evidence>
<dbReference type="Gene3D" id="3.40.50.960">
    <property type="entry name" value="Lumazine/riboflavin synthase"/>
    <property type="match status" value="1"/>
</dbReference>
<organism evidence="8 9">
    <name type="scientific">Acidisphaera rubrifaciens HS-AP3</name>
    <dbReference type="NCBI Taxonomy" id="1231350"/>
    <lineage>
        <taxon>Bacteria</taxon>
        <taxon>Pseudomonadati</taxon>
        <taxon>Pseudomonadota</taxon>
        <taxon>Alphaproteobacteria</taxon>
        <taxon>Acetobacterales</taxon>
        <taxon>Acetobacteraceae</taxon>
        <taxon>Acidisphaera</taxon>
    </lineage>
</organism>